<dbReference type="FunFam" id="3.40.50.300:FF:000298">
    <property type="entry name" value="ATP-binding cassette sub-family A member 12"/>
    <property type="match status" value="1"/>
</dbReference>
<name>A0A6J2T6V5_DROLE</name>
<evidence type="ECO:0000313" key="13">
    <source>
        <dbReference type="RefSeq" id="XP_030372686.1"/>
    </source>
</evidence>
<dbReference type="InterPro" id="IPR026082">
    <property type="entry name" value="ABCA"/>
</dbReference>
<comment type="subcellular location">
    <subcellularLocation>
        <location evidence="1">Membrane</location>
        <topology evidence="1">Multi-pass membrane protein</topology>
    </subcellularLocation>
</comment>
<keyword evidence="5" id="KW-0547">Nucleotide-binding</keyword>
<feature type="transmembrane region" description="Helical" evidence="10">
    <location>
        <begin position="1154"/>
        <end position="1179"/>
    </location>
</feature>
<dbReference type="GO" id="GO:0016020">
    <property type="term" value="C:membrane"/>
    <property type="evidence" value="ECO:0007669"/>
    <property type="project" value="UniProtKB-SubCell"/>
</dbReference>
<feature type="transmembrane region" description="Helical" evidence="10">
    <location>
        <begin position="373"/>
        <end position="394"/>
    </location>
</feature>
<dbReference type="InterPro" id="IPR027417">
    <property type="entry name" value="P-loop_NTPase"/>
</dbReference>
<evidence type="ECO:0000256" key="4">
    <source>
        <dbReference type="ARBA" id="ARBA00022737"/>
    </source>
</evidence>
<proteinExistence type="predicted"/>
<accession>A0A6J2T6V5</accession>
<sequence>MEELDTGLEAKMSTLRSFFSENLPERRYPPVPIDTLQLYLNSVMDGNLIMHENGTINRPIHVLCYTPNTTINKDIALMAATQLSLAGVRAYNSPEHMEYDLLEHNYIAGVEFDSNDMDTSRSGKYPTILRYALRFPSELRTAQGPVVMNWQTDRLFPENDPVGPRNDDFDDGGVPVGYIAEGFLPIQHALTMSWLKLAAGTKFQSLPKMQLRRFPYNPYFLDSFAIVSRWYLPFALSACFGVFLTNLGTRVSAEKEAQLKEIMKILGLQNWIHWVSWFIITYMWLMVVTLYVLFMLFVPYSNIAILPYSSILPVFLFFNFYFVASFCFFCMMAVFFNRATTATAVIEIVSILTFVPYFAIQFFYEKVDLVSKLVLCMLFPNTGLGVGMLVIFTWENSGEGLQWGNFFRSVSIDDSLALFHVCAMLTIGSVIFMLVCLYVEQVYPGNYGVARKWNYPFQRKIWQSLVGFAFTSSGESGSSSDISGEEKRCACRPRTSTKEDALQPGIHIRNLRKRYGDAVAVKDLSLNMSRNEITVLLGHNGAGKTTTIQMLTGTVAPTSGTAIINGCDIRTQLRCVRSSLGICPQQNVLFNEMSVRNHLVFFSRVKGLKGYELNNEVDKYLKIMGLEEKKNVVASKLSGGMKRKLSVCCALCGNTKTVLCDEPSSGLDVSARRHLWDLLRSQKPGRTILLTTHYMDEADALADHIAIMSNGQLQCHGTSFSLKRQYGFGYRLVCIKQPDCDVEQVTAFLAKHIPDIRPESELGRELLYRLPLQHVSVFSDILRDLEKKSKKLHLEGYGVSVATLEDVLQQVGGDNKREVGGQGINTNQKRLPSGAEDVSVFASDVYESSSRTRCFMRWRAMFMKKALTTQRSYWLLILQLALPILFMGSILVFISKSAPTALPPMQVSLKNYPSAYVVLEDKSGETTKPISVSYANFISYQGGGVKLLSTSGADFEEYILEVSKEKRSLVDKEYVAGATISESSLTVWLNNKPFHTAPLTLNILHNALARHLLDSKAEIDVTHAPLPYSKHTLAKRLESRNQLGFQMCFSLCICMVFVTAFFVIPVITERETRSKLLQFMSGVDVVLYWISHLLWDYAILVLTAILGLITVAVFQLPGYSTLGDISRYLTVFLIFGLSAIPFIYFISICPSDPAAGFSTTITVCFILGPIPYMLIYNFLRNPNTIEL</sequence>
<dbReference type="PROSITE" id="PS00211">
    <property type="entry name" value="ABC_TRANSPORTER_1"/>
    <property type="match status" value="1"/>
</dbReference>
<dbReference type="SUPFAM" id="SSF52540">
    <property type="entry name" value="P-loop containing nucleoside triphosphate hydrolases"/>
    <property type="match status" value="1"/>
</dbReference>
<dbReference type="PROSITE" id="PS50893">
    <property type="entry name" value="ABC_TRANSPORTER_2"/>
    <property type="match status" value="1"/>
</dbReference>
<evidence type="ECO:0000256" key="1">
    <source>
        <dbReference type="ARBA" id="ARBA00004141"/>
    </source>
</evidence>
<dbReference type="GO" id="GO:0140359">
    <property type="term" value="F:ABC-type transporter activity"/>
    <property type="evidence" value="ECO:0007669"/>
    <property type="project" value="InterPro"/>
</dbReference>
<dbReference type="AlphaFoldDB" id="A0A6J2T6V5"/>
<dbReference type="PANTHER" id="PTHR19229:SF250">
    <property type="entry name" value="ABC TRANSPORTER DOMAIN-CONTAINING PROTEIN-RELATED"/>
    <property type="match status" value="1"/>
</dbReference>
<evidence type="ECO:0000256" key="10">
    <source>
        <dbReference type="SAM" id="Phobius"/>
    </source>
</evidence>
<feature type="transmembrane region" description="Helical" evidence="10">
    <location>
        <begin position="342"/>
        <end position="364"/>
    </location>
</feature>
<feature type="domain" description="ABC transporter" evidence="11">
    <location>
        <begin position="506"/>
        <end position="735"/>
    </location>
</feature>
<organism evidence="12 13">
    <name type="scientific">Drosophila lebanonensis</name>
    <name type="common">Fruit fly</name>
    <name type="synonym">Scaptodrosophila lebanonensis</name>
    <dbReference type="NCBI Taxonomy" id="7225"/>
    <lineage>
        <taxon>Eukaryota</taxon>
        <taxon>Metazoa</taxon>
        <taxon>Ecdysozoa</taxon>
        <taxon>Arthropoda</taxon>
        <taxon>Hexapoda</taxon>
        <taxon>Insecta</taxon>
        <taxon>Pterygota</taxon>
        <taxon>Neoptera</taxon>
        <taxon>Endopterygota</taxon>
        <taxon>Diptera</taxon>
        <taxon>Brachycera</taxon>
        <taxon>Muscomorpha</taxon>
        <taxon>Ephydroidea</taxon>
        <taxon>Drosophilidae</taxon>
        <taxon>Scaptodrosophila</taxon>
    </lineage>
</organism>
<evidence type="ECO:0000259" key="11">
    <source>
        <dbReference type="PROSITE" id="PS50893"/>
    </source>
</evidence>
<keyword evidence="6" id="KW-0067">ATP-binding</keyword>
<feature type="transmembrane region" description="Helical" evidence="10">
    <location>
        <begin position="417"/>
        <end position="439"/>
    </location>
</feature>
<feature type="region of interest" description="Disordered" evidence="9">
    <location>
        <begin position="474"/>
        <end position="496"/>
    </location>
</feature>
<feature type="transmembrane region" description="Helical" evidence="10">
    <location>
        <begin position="1128"/>
        <end position="1148"/>
    </location>
</feature>
<dbReference type="Gene3D" id="3.40.50.300">
    <property type="entry name" value="P-loop containing nucleotide triphosphate hydrolases"/>
    <property type="match status" value="1"/>
</dbReference>
<dbReference type="SMART" id="SM00382">
    <property type="entry name" value="AAA"/>
    <property type="match status" value="1"/>
</dbReference>
<dbReference type="OrthoDB" id="6512918at2759"/>
<keyword evidence="4" id="KW-0677">Repeat</keyword>
<keyword evidence="7 10" id="KW-1133">Transmembrane helix</keyword>
<feature type="transmembrane region" description="Helical" evidence="10">
    <location>
        <begin position="873"/>
        <end position="894"/>
    </location>
</feature>
<dbReference type="GO" id="GO:0005524">
    <property type="term" value="F:ATP binding"/>
    <property type="evidence" value="ECO:0007669"/>
    <property type="project" value="UniProtKB-KW"/>
</dbReference>
<dbReference type="InterPro" id="IPR017871">
    <property type="entry name" value="ABC_transporter-like_CS"/>
</dbReference>
<dbReference type="GeneID" id="115622769"/>
<protein>
    <submittedName>
        <fullName evidence="13">ATP-binding cassette sub-family A member 3-like</fullName>
    </submittedName>
</protein>
<feature type="transmembrane region" description="Helical" evidence="10">
    <location>
        <begin position="310"/>
        <end position="336"/>
    </location>
</feature>
<evidence type="ECO:0000256" key="6">
    <source>
        <dbReference type="ARBA" id="ARBA00022840"/>
    </source>
</evidence>
<dbReference type="InterPro" id="IPR003439">
    <property type="entry name" value="ABC_transporter-like_ATP-bd"/>
</dbReference>
<keyword evidence="12" id="KW-1185">Reference proteome</keyword>
<keyword evidence="3 10" id="KW-0812">Transmembrane</keyword>
<feature type="transmembrane region" description="Helical" evidence="10">
    <location>
        <begin position="230"/>
        <end position="251"/>
    </location>
</feature>
<keyword evidence="2" id="KW-0813">Transport</keyword>
<gene>
    <name evidence="13" type="primary">LOC115622769</name>
</gene>
<evidence type="ECO:0000256" key="2">
    <source>
        <dbReference type="ARBA" id="ARBA00022448"/>
    </source>
</evidence>
<feature type="transmembrane region" description="Helical" evidence="10">
    <location>
        <begin position="1097"/>
        <end position="1116"/>
    </location>
</feature>
<evidence type="ECO:0000256" key="8">
    <source>
        <dbReference type="ARBA" id="ARBA00023136"/>
    </source>
</evidence>
<dbReference type="GO" id="GO:0016887">
    <property type="term" value="F:ATP hydrolysis activity"/>
    <property type="evidence" value="ECO:0007669"/>
    <property type="project" value="InterPro"/>
</dbReference>
<dbReference type="GO" id="GO:0005319">
    <property type="term" value="F:lipid transporter activity"/>
    <property type="evidence" value="ECO:0007669"/>
    <property type="project" value="TreeGrafter"/>
</dbReference>
<dbReference type="Proteomes" id="UP000504634">
    <property type="component" value="Unplaced"/>
</dbReference>
<dbReference type="InterPro" id="IPR003593">
    <property type="entry name" value="AAA+_ATPase"/>
</dbReference>
<evidence type="ECO:0000256" key="7">
    <source>
        <dbReference type="ARBA" id="ARBA00022989"/>
    </source>
</evidence>
<evidence type="ECO:0000256" key="9">
    <source>
        <dbReference type="SAM" id="MobiDB-lite"/>
    </source>
</evidence>
<dbReference type="RefSeq" id="XP_030372686.1">
    <property type="nucleotide sequence ID" value="XM_030516826.1"/>
</dbReference>
<evidence type="ECO:0000256" key="3">
    <source>
        <dbReference type="ARBA" id="ARBA00022692"/>
    </source>
</evidence>
<feature type="transmembrane region" description="Helical" evidence="10">
    <location>
        <begin position="1043"/>
        <end position="1064"/>
    </location>
</feature>
<dbReference type="PANTHER" id="PTHR19229">
    <property type="entry name" value="ATP-BINDING CASSETTE TRANSPORTER SUBFAMILY A ABCA"/>
    <property type="match status" value="1"/>
</dbReference>
<evidence type="ECO:0000313" key="12">
    <source>
        <dbReference type="Proteomes" id="UP000504634"/>
    </source>
</evidence>
<dbReference type="Pfam" id="PF00005">
    <property type="entry name" value="ABC_tran"/>
    <property type="match status" value="1"/>
</dbReference>
<dbReference type="Pfam" id="PF12698">
    <property type="entry name" value="ABC2_membrane_3"/>
    <property type="match status" value="2"/>
</dbReference>
<evidence type="ECO:0000256" key="5">
    <source>
        <dbReference type="ARBA" id="ARBA00022741"/>
    </source>
</evidence>
<dbReference type="CDD" id="cd03263">
    <property type="entry name" value="ABC_subfamily_A"/>
    <property type="match status" value="1"/>
</dbReference>
<feature type="transmembrane region" description="Helical" evidence="10">
    <location>
        <begin position="271"/>
        <end position="298"/>
    </location>
</feature>
<reference evidence="13" key="1">
    <citation type="submission" date="2025-08" db="UniProtKB">
        <authorList>
            <consortium name="RefSeq"/>
        </authorList>
    </citation>
    <scope>IDENTIFICATION</scope>
    <source>
        <strain evidence="13">11010-0011.00</strain>
        <tissue evidence="13">Whole body</tissue>
    </source>
</reference>
<keyword evidence="8 10" id="KW-0472">Membrane</keyword>
<dbReference type="InterPro" id="IPR013525">
    <property type="entry name" value="ABC2_TM"/>
</dbReference>